<keyword evidence="10 18" id="KW-1133">Transmembrane helix</keyword>
<protein>
    <recommendedName>
        <fullName evidence="6">CDP-diacylglycerol--serine O-phosphatidyltransferase</fullName>
        <ecNumber evidence="5">2.7.8.8</ecNumber>
    </recommendedName>
    <alternativeName>
        <fullName evidence="15">Phosphatidylserine synthase</fullName>
    </alternativeName>
</protein>
<evidence type="ECO:0000256" key="16">
    <source>
        <dbReference type="RuleBase" id="RU003750"/>
    </source>
</evidence>
<evidence type="ECO:0000256" key="7">
    <source>
        <dbReference type="ARBA" id="ARBA00022516"/>
    </source>
</evidence>
<dbReference type="EC" id="2.7.8.8" evidence="5"/>
<gene>
    <name evidence="19" type="primary">pssA</name>
    <name evidence="19" type="ORF">LK07_16740</name>
</gene>
<organism evidence="19 20">
    <name type="scientific">Streptomyces pluripotens</name>
    <dbReference type="NCBI Taxonomy" id="1355015"/>
    <lineage>
        <taxon>Bacteria</taxon>
        <taxon>Bacillati</taxon>
        <taxon>Actinomycetota</taxon>
        <taxon>Actinomycetes</taxon>
        <taxon>Kitasatosporales</taxon>
        <taxon>Streptomycetaceae</taxon>
        <taxon>Streptomyces</taxon>
    </lineage>
</organism>
<feature type="transmembrane region" description="Helical" evidence="18">
    <location>
        <begin position="230"/>
        <end position="251"/>
    </location>
</feature>
<dbReference type="Proteomes" id="UP000031501">
    <property type="component" value="Chromosome"/>
</dbReference>
<dbReference type="NCBIfam" id="TIGR00473">
    <property type="entry name" value="pssA"/>
    <property type="match status" value="1"/>
</dbReference>
<dbReference type="AlphaFoldDB" id="A0A221P017"/>
<dbReference type="PROSITE" id="PS00379">
    <property type="entry name" value="CDP_ALCOHOL_P_TRANSF"/>
    <property type="match status" value="1"/>
</dbReference>
<comment type="subcellular location">
    <subcellularLocation>
        <location evidence="3">Endomembrane system</location>
    </subcellularLocation>
    <subcellularLocation>
        <location evidence="2">Membrane</location>
        <topology evidence="2">Multi-pass membrane protein</topology>
    </subcellularLocation>
</comment>
<dbReference type="GO" id="GO:0016020">
    <property type="term" value="C:membrane"/>
    <property type="evidence" value="ECO:0007669"/>
    <property type="project" value="UniProtKB-SubCell"/>
</dbReference>
<comment type="catalytic activity">
    <reaction evidence="1">
        <text>a CDP-1,2-diacyl-sn-glycerol + L-serine = a 1,2-diacyl-sn-glycero-3-phospho-L-serine + CMP + H(+)</text>
        <dbReference type="Rhea" id="RHEA:16913"/>
        <dbReference type="ChEBI" id="CHEBI:15378"/>
        <dbReference type="ChEBI" id="CHEBI:33384"/>
        <dbReference type="ChEBI" id="CHEBI:57262"/>
        <dbReference type="ChEBI" id="CHEBI:58332"/>
        <dbReference type="ChEBI" id="CHEBI:60377"/>
        <dbReference type="EC" id="2.7.8.8"/>
    </reaction>
</comment>
<keyword evidence="14" id="KW-1208">Phospholipid metabolism</keyword>
<evidence type="ECO:0000256" key="6">
    <source>
        <dbReference type="ARBA" id="ARBA00017171"/>
    </source>
</evidence>
<dbReference type="InterPro" id="IPR004533">
    <property type="entry name" value="CDP-diaglyc--ser_O-PTrfase"/>
</dbReference>
<dbReference type="OrthoDB" id="9777147at2"/>
<proteinExistence type="inferred from homology"/>
<keyword evidence="8 16" id="KW-0808">Transferase</keyword>
<evidence type="ECO:0000313" key="19">
    <source>
        <dbReference type="EMBL" id="ASN25406.1"/>
    </source>
</evidence>
<name>A0A221P017_9ACTN</name>
<keyword evidence="12 18" id="KW-0472">Membrane</keyword>
<comment type="similarity">
    <text evidence="4 16">Belongs to the CDP-alcohol phosphatidyltransferase class-I family.</text>
</comment>
<sequence>MPTLPKRRTRQGWESTVTTGDLELSESWTPEAEAPTTSSGSPIRLSMADVVTLGNAVCGFTSVYFTTTAVLIPYLTGDAPIGTVRQGAAAAVMLVLLASLFDLCDGLVARRFRSSGMGAELDNLSDLISFGLSPAYFVVVWGIVSGSSEPVLVVVAAVAVLLAGVLRLARFSCTTMRDGRFQGMPIPFAALTVLSLVLLELPFVLTLLAITTVAWLMVSSVEYPKPSGQWAVFTVCWIVVNVGCLVAWAAGVPGAESLLVVGCTLQVALAALLPVVALAGHVMSRRPSRA</sequence>
<dbReference type="Gene3D" id="1.20.120.1760">
    <property type="match status" value="1"/>
</dbReference>
<dbReference type="Pfam" id="PF01066">
    <property type="entry name" value="CDP-OH_P_transf"/>
    <property type="match status" value="1"/>
</dbReference>
<dbReference type="GO" id="GO:0003882">
    <property type="term" value="F:CDP-diacylglycerol-serine O-phosphatidyltransferase activity"/>
    <property type="evidence" value="ECO:0007669"/>
    <property type="project" value="UniProtKB-EC"/>
</dbReference>
<evidence type="ECO:0000256" key="8">
    <source>
        <dbReference type="ARBA" id="ARBA00022679"/>
    </source>
</evidence>
<dbReference type="STRING" id="1355015.LK06_015600"/>
<dbReference type="KEGG" id="splu:LK06_015600"/>
<dbReference type="InterPro" id="IPR000462">
    <property type="entry name" value="CDP-OH_P_trans"/>
</dbReference>
<keyword evidence="7" id="KW-0444">Lipid biosynthesis</keyword>
<feature type="region of interest" description="Disordered" evidence="17">
    <location>
        <begin position="1"/>
        <end position="40"/>
    </location>
</feature>
<evidence type="ECO:0000256" key="4">
    <source>
        <dbReference type="ARBA" id="ARBA00010441"/>
    </source>
</evidence>
<evidence type="ECO:0000256" key="1">
    <source>
        <dbReference type="ARBA" id="ARBA00000287"/>
    </source>
</evidence>
<dbReference type="GO" id="GO:0012505">
    <property type="term" value="C:endomembrane system"/>
    <property type="evidence" value="ECO:0007669"/>
    <property type="project" value="UniProtKB-SubCell"/>
</dbReference>
<feature type="transmembrane region" description="Helical" evidence="18">
    <location>
        <begin position="124"/>
        <end position="144"/>
    </location>
</feature>
<evidence type="ECO:0000256" key="10">
    <source>
        <dbReference type="ARBA" id="ARBA00022989"/>
    </source>
</evidence>
<evidence type="ECO:0000256" key="17">
    <source>
        <dbReference type="SAM" id="MobiDB-lite"/>
    </source>
</evidence>
<feature type="transmembrane region" description="Helical" evidence="18">
    <location>
        <begin position="87"/>
        <end position="104"/>
    </location>
</feature>
<evidence type="ECO:0000256" key="15">
    <source>
        <dbReference type="ARBA" id="ARBA00032361"/>
    </source>
</evidence>
<dbReference type="InterPro" id="IPR048254">
    <property type="entry name" value="CDP_ALCOHOL_P_TRANSF_CS"/>
</dbReference>
<accession>A0A221P017</accession>
<keyword evidence="13" id="KW-0594">Phospholipid biosynthesis</keyword>
<evidence type="ECO:0000256" key="12">
    <source>
        <dbReference type="ARBA" id="ARBA00023136"/>
    </source>
</evidence>
<feature type="transmembrane region" description="Helical" evidence="18">
    <location>
        <begin position="50"/>
        <end position="75"/>
    </location>
</feature>
<keyword evidence="20" id="KW-1185">Reference proteome</keyword>
<evidence type="ECO:0000256" key="13">
    <source>
        <dbReference type="ARBA" id="ARBA00023209"/>
    </source>
</evidence>
<evidence type="ECO:0000256" key="3">
    <source>
        <dbReference type="ARBA" id="ARBA00004308"/>
    </source>
</evidence>
<evidence type="ECO:0000256" key="5">
    <source>
        <dbReference type="ARBA" id="ARBA00013174"/>
    </source>
</evidence>
<dbReference type="InterPro" id="IPR043130">
    <property type="entry name" value="CDP-OH_PTrfase_TM_dom"/>
</dbReference>
<evidence type="ECO:0000256" key="9">
    <source>
        <dbReference type="ARBA" id="ARBA00022692"/>
    </source>
</evidence>
<evidence type="ECO:0000256" key="18">
    <source>
        <dbReference type="SAM" id="Phobius"/>
    </source>
</evidence>
<dbReference type="EMBL" id="CP022433">
    <property type="protein sequence ID" value="ASN25406.1"/>
    <property type="molecule type" value="Genomic_DNA"/>
</dbReference>
<evidence type="ECO:0000256" key="14">
    <source>
        <dbReference type="ARBA" id="ARBA00023264"/>
    </source>
</evidence>
<dbReference type="GO" id="GO:0008654">
    <property type="term" value="P:phospholipid biosynthetic process"/>
    <property type="evidence" value="ECO:0007669"/>
    <property type="project" value="UniProtKB-KW"/>
</dbReference>
<evidence type="ECO:0000256" key="2">
    <source>
        <dbReference type="ARBA" id="ARBA00004141"/>
    </source>
</evidence>
<feature type="compositionally biased region" description="Basic residues" evidence="17">
    <location>
        <begin position="1"/>
        <end position="10"/>
    </location>
</feature>
<evidence type="ECO:0000313" key="20">
    <source>
        <dbReference type="Proteomes" id="UP000031501"/>
    </source>
</evidence>
<feature type="transmembrane region" description="Helical" evidence="18">
    <location>
        <begin position="150"/>
        <end position="169"/>
    </location>
</feature>
<keyword evidence="11" id="KW-0443">Lipid metabolism</keyword>
<feature type="transmembrane region" description="Helical" evidence="18">
    <location>
        <begin position="257"/>
        <end position="279"/>
    </location>
</feature>
<evidence type="ECO:0000256" key="11">
    <source>
        <dbReference type="ARBA" id="ARBA00023098"/>
    </source>
</evidence>
<reference evidence="19 20" key="1">
    <citation type="submission" date="2017-07" db="EMBL/GenBank/DDBJ databases">
        <title>Genome sequence of Streptomyces pluripotens MUSC 137T.</title>
        <authorList>
            <person name="Ser H.-L."/>
            <person name="Lee L.-H."/>
        </authorList>
    </citation>
    <scope>NUCLEOTIDE SEQUENCE [LARGE SCALE GENOMIC DNA]</scope>
    <source>
        <strain evidence="19 20">MUSC 137</strain>
    </source>
</reference>
<keyword evidence="9 18" id="KW-0812">Transmembrane</keyword>